<feature type="compositionally biased region" description="Low complexity" evidence="1">
    <location>
        <begin position="20"/>
        <end position="31"/>
    </location>
</feature>
<keyword evidence="2" id="KW-0472">Membrane</keyword>
<reference evidence="4" key="1">
    <citation type="submission" date="2016-10" db="EMBL/GenBank/DDBJ databases">
        <authorList>
            <person name="Varghese N."/>
            <person name="Submissions S."/>
        </authorList>
    </citation>
    <scope>NUCLEOTIDE SEQUENCE [LARGE SCALE GENOMIC DNA]</scope>
    <source>
        <strain evidence="4">CL127</strain>
    </source>
</reference>
<name>A0A1I6GU25_9MICO</name>
<gene>
    <name evidence="3" type="ORF">SAMN04488591_1578</name>
</gene>
<keyword evidence="2" id="KW-0812">Transmembrane</keyword>
<keyword evidence="2" id="KW-1133">Transmembrane helix</keyword>
<feature type="region of interest" description="Disordered" evidence="1">
    <location>
        <begin position="1"/>
        <end position="96"/>
    </location>
</feature>
<dbReference type="RefSeq" id="WP_091736946.1">
    <property type="nucleotide sequence ID" value="NZ_FOYR01000001.1"/>
</dbReference>
<protein>
    <submittedName>
        <fullName evidence="3">Uncharacterized protein</fullName>
    </submittedName>
</protein>
<evidence type="ECO:0000313" key="4">
    <source>
        <dbReference type="Proteomes" id="UP000198877"/>
    </source>
</evidence>
<feature type="compositionally biased region" description="Basic and acidic residues" evidence="1">
    <location>
        <begin position="1"/>
        <end position="19"/>
    </location>
</feature>
<dbReference type="EMBL" id="FOYR01000001">
    <property type="protein sequence ID" value="SFR45773.1"/>
    <property type="molecule type" value="Genomic_DNA"/>
</dbReference>
<accession>A0A1I6GU25</accession>
<proteinExistence type="predicted"/>
<dbReference type="Proteomes" id="UP000198877">
    <property type="component" value="Unassembled WGS sequence"/>
</dbReference>
<evidence type="ECO:0000256" key="2">
    <source>
        <dbReference type="SAM" id="Phobius"/>
    </source>
</evidence>
<dbReference type="AlphaFoldDB" id="A0A1I6GU25"/>
<sequence length="397" mass="42501">MTDPAREDERRELERRAFARDGSGLSAAEAARLSELRRSALPSPVPEEPGASPVPERAVSSVPEYAAVAPRPEPERQDAELPSAVPPGPVREQDGGRPILSRFRARFATFRWTRPRVIVGTAAALLLVGLLIGWGIPRAPVGGLALRDGEDARRDAVLAANDEFDAGSLLLLARQGDALLWTATSARGEVRCLIIDVAPPPAPRPMESDCRPANALQSQPLQAISAPTNVSADSSRALVTYAGYVLISANGVPIGALQRMEYFTQSDRGLTDAEGLAAERIRREQGFAHVALAARWRGLIVWMGYTTQNEQCLVVEDPALRSSCADPTAAPLGLDPQSGDDEPMLSLDLRASGDRPRARIEMWNPVSSAGYIVITEQVPGLFPQRAPSPPAPGERGG</sequence>
<evidence type="ECO:0000256" key="1">
    <source>
        <dbReference type="SAM" id="MobiDB-lite"/>
    </source>
</evidence>
<feature type="transmembrane region" description="Helical" evidence="2">
    <location>
        <begin position="117"/>
        <end position="136"/>
    </location>
</feature>
<organism evidence="3 4">
    <name type="scientific">Microbacterium azadirachtae</name>
    <dbReference type="NCBI Taxonomy" id="582680"/>
    <lineage>
        <taxon>Bacteria</taxon>
        <taxon>Bacillati</taxon>
        <taxon>Actinomycetota</taxon>
        <taxon>Actinomycetes</taxon>
        <taxon>Micrococcales</taxon>
        <taxon>Microbacteriaceae</taxon>
        <taxon>Microbacterium</taxon>
    </lineage>
</organism>
<evidence type="ECO:0000313" key="3">
    <source>
        <dbReference type="EMBL" id="SFR45773.1"/>
    </source>
</evidence>